<proteinExistence type="inferred from homology"/>
<dbReference type="InterPro" id="IPR005225">
    <property type="entry name" value="Small_GTP-bd"/>
</dbReference>
<dbReference type="CDD" id="cd16262">
    <property type="entry name" value="EFG_III"/>
    <property type="match status" value="1"/>
</dbReference>
<dbReference type="InterPro" id="IPR009022">
    <property type="entry name" value="EFG_III"/>
</dbReference>
<dbReference type="CDD" id="cd03713">
    <property type="entry name" value="EFG_mtEFG_C"/>
    <property type="match status" value="1"/>
</dbReference>
<dbReference type="GO" id="GO:0003924">
    <property type="term" value="F:GTPase activity"/>
    <property type="evidence" value="ECO:0007669"/>
    <property type="project" value="InterPro"/>
</dbReference>
<dbReference type="SUPFAM" id="SSF54980">
    <property type="entry name" value="EF-G C-terminal domain-like"/>
    <property type="match status" value="2"/>
</dbReference>
<reference evidence="10" key="1">
    <citation type="submission" date="2020-10" db="EMBL/GenBank/DDBJ databases">
        <authorList>
            <person name="Gilroy R."/>
        </authorList>
    </citation>
    <scope>NUCLEOTIDE SEQUENCE</scope>
    <source>
        <strain evidence="10">35461</strain>
    </source>
</reference>
<keyword evidence="5 8" id="KW-0648">Protein biosynthesis</keyword>
<evidence type="ECO:0000256" key="2">
    <source>
        <dbReference type="ARBA" id="ARBA00017872"/>
    </source>
</evidence>
<feature type="domain" description="Tr-type G" evidence="9">
    <location>
        <begin position="8"/>
        <end position="283"/>
    </location>
</feature>
<reference evidence="10" key="2">
    <citation type="journal article" date="2021" name="PeerJ">
        <title>Extensive microbial diversity within the chicken gut microbiome revealed by metagenomics and culture.</title>
        <authorList>
            <person name="Gilroy R."/>
            <person name="Ravi A."/>
            <person name="Getino M."/>
            <person name="Pursley I."/>
            <person name="Horton D.L."/>
            <person name="Alikhan N.F."/>
            <person name="Baker D."/>
            <person name="Gharbi K."/>
            <person name="Hall N."/>
            <person name="Watson M."/>
            <person name="Adriaenssens E.M."/>
            <person name="Foster-Nyarko E."/>
            <person name="Jarju S."/>
            <person name="Secka A."/>
            <person name="Antonio M."/>
            <person name="Oren A."/>
            <person name="Chaudhuri R.R."/>
            <person name="La Ragione R."/>
            <person name="Hildebrand F."/>
            <person name="Pallen M.J."/>
        </authorList>
    </citation>
    <scope>NUCLEOTIDE SEQUENCE</scope>
    <source>
        <strain evidence="10">35461</strain>
    </source>
</reference>
<keyword evidence="3 8" id="KW-0547">Nucleotide-binding</keyword>
<feature type="binding site" evidence="8">
    <location>
        <begin position="135"/>
        <end position="138"/>
    </location>
    <ligand>
        <name>GTP</name>
        <dbReference type="ChEBI" id="CHEBI:37565"/>
    </ligand>
</feature>
<accession>A0A9D1NLY6</accession>
<dbReference type="InterPro" id="IPR004540">
    <property type="entry name" value="Transl_elong_EFG/EF2"/>
</dbReference>
<dbReference type="Pfam" id="PF22042">
    <property type="entry name" value="EF-G_D2"/>
    <property type="match status" value="1"/>
</dbReference>
<dbReference type="NCBIfam" id="TIGR00231">
    <property type="entry name" value="small_GTP"/>
    <property type="match status" value="1"/>
</dbReference>
<comment type="caution">
    <text evidence="10">The sequence shown here is derived from an EMBL/GenBank/DDBJ whole genome shotgun (WGS) entry which is preliminary data.</text>
</comment>
<comment type="similarity">
    <text evidence="1 8">Belongs to the TRAFAC class translation factor GTPase superfamily. Classic translation factor GTPase family. EF-G/EF-2 subfamily.</text>
</comment>
<dbReference type="GO" id="GO:0005737">
    <property type="term" value="C:cytoplasm"/>
    <property type="evidence" value="ECO:0007669"/>
    <property type="project" value="UniProtKB-SubCell"/>
</dbReference>
<dbReference type="GO" id="GO:0003746">
    <property type="term" value="F:translation elongation factor activity"/>
    <property type="evidence" value="ECO:0007669"/>
    <property type="project" value="UniProtKB-UniRule"/>
</dbReference>
<dbReference type="NCBIfam" id="NF009379">
    <property type="entry name" value="PRK12740.1-3"/>
    <property type="match status" value="1"/>
</dbReference>
<evidence type="ECO:0000313" key="10">
    <source>
        <dbReference type="EMBL" id="HIV08556.1"/>
    </source>
</evidence>
<dbReference type="Gene3D" id="3.30.230.10">
    <property type="match status" value="1"/>
</dbReference>
<dbReference type="InterPro" id="IPR041095">
    <property type="entry name" value="EFG_II"/>
</dbReference>
<dbReference type="GO" id="GO:0032790">
    <property type="term" value="P:ribosome disassembly"/>
    <property type="evidence" value="ECO:0007669"/>
    <property type="project" value="TreeGrafter"/>
</dbReference>
<dbReference type="Gene3D" id="3.30.70.870">
    <property type="entry name" value="Elongation Factor G (Translational Gtpase), domain 3"/>
    <property type="match status" value="1"/>
</dbReference>
<dbReference type="InterPro" id="IPR035649">
    <property type="entry name" value="EFG_V"/>
</dbReference>
<evidence type="ECO:0000256" key="8">
    <source>
        <dbReference type="HAMAP-Rule" id="MF_00054"/>
    </source>
</evidence>
<dbReference type="SMART" id="SM00838">
    <property type="entry name" value="EFG_C"/>
    <property type="match status" value="1"/>
</dbReference>
<evidence type="ECO:0000313" key="11">
    <source>
        <dbReference type="Proteomes" id="UP000886845"/>
    </source>
</evidence>
<sequence length="701" mass="77827">MARKIPLDHMRNIGIMAHIDAGKTTTSERILYYSGKNHKIGEVHDGGATMDWMVQEQERGITITSAATAVMWGDYMISLIDTPGHVDFTAEVERSLRVLDGAVAVFCAVGGVQPQSEQVWRQSEKYKVPKLIFVNKMDRIGANFFSVMEQVKNQLNARPVPMVCPLGAGDTFEGVVDLLEERLVTYDKASQGMKQIYSEIPAELKDKCEEMRHEMIEAAAEQDEELMNKYFEEGTLSKEEIVRGIRKGCISRAIMPAFCGTAFKNKGIQILLDAVVSYLPSPLDIPPVTDEADPSIVRHADDKEPLSALAFKIMADKNMGKIIFTRVYSGTLKAGEEILDSSINKKARISRLFRMHANHQEKLEEAYAGDIVAVIGLPNTRTGDTLCDPENPIHLESIDFPAPVISIAVKPVSRGDNEKLGNALHTLAQEDPTFTVAFDQETSETIISGMGELHLEIIVDRLKREFNVDCEVGRPEVAYRESIAIEGDGEYKHKKQSGGRGQYGHVCMKFAPQEPGKEFEFINDIKGGVIPGEYIPAVEKGIRAAMESGPLAGYPVLPIKATLYYGSYHDVDSSEFAFQTAARQCFKEVFLKSQPQLLEPIMKVEVVVPEDYMGAATGSLSQRRGRVEGMEERGGARLVHAFVPLGEMFGYSNTIRTLTQGRGSFTMVFDHYEPVPKSLQDEIVEKRRKAGKVHGYSESED</sequence>
<dbReference type="SUPFAM" id="SSF52540">
    <property type="entry name" value="P-loop containing nucleoside triphosphate hydrolases"/>
    <property type="match status" value="1"/>
</dbReference>
<evidence type="ECO:0000256" key="7">
    <source>
        <dbReference type="ARBA" id="ARBA00024731"/>
    </source>
</evidence>
<dbReference type="Pfam" id="PF00009">
    <property type="entry name" value="GTP_EFTU"/>
    <property type="match status" value="1"/>
</dbReference>
<dbReference type="Pfam" id="PF00679">
    <property type="entry name" value="EFG_C"/>
    <property type="match status" value="1"/>
</dbReference>
<dbReference type="PROSITE" id="PS00301">
    <property type="entry name" value="G_TR_1"/>
    <property type="match status" value="1"/>
</dbReference>
<dbReference type="CDD" id="cd04088">
    <property type="entry name" value="EFG_mtEFG_II"/>
    <property type="match status" value="1"/>
</dbReference>
<name>A0A9D1NLY6_9BACT</name>
<dbReference type="GO" id="GO:0005525">
    <property type="term" value="F:GTP binding"/>
    <property type="evidence" value="ECO:0007669"/>
    <property type="project" value="UniProtKB-UniRule"/>
</dbReference>
<dbReference type="HAMAP" id="MF_00054_B">
    <property type="entry name" value="EF_G_EF_2_B"/>
    <property type="match status" value="1"/>
</dbReference>
<organism evidence="10 11">
    <name type="scientific">Candidatus Spyradenecus faecavium</name>
    <dbReference type="NCBI Taxonomy" id="2840947"/>
    <lineage>
        <taxon>Bacteria</taxon>
        <taxon>Pseudomonadati</taxon>
        <taxon>Lentisphaerota</taxon>
        <taxon>Lentisphaeria</taxon>
        <taxon>Lentisphaerales</taxon>
        <taxon>Lentisphaeraceae</taxon>
        <taxon>Lentisphaeraceae incertae sedis</taxon>
        <taxon>Candidatus Spyradenecus</taxon>
    </lineage>
</organism>
<evidence type="ECO:0000256" key="4">
    <source>
        <dbReference type="ARBA" id="ARBA00022768"/>
    </source>
</evidence>
<dbReference type="SUPFAM" id="SSF54211">
    <property type="entry name" value="Ribosomal protein S5 domain 2-like"/>
    <property type="match status" value="1"/>
</dbReference>
<dbReference type="InterPro" id="IPR035647">
    <property type="entry name" value="EFG_III/V"/>
</dbReference>
<evidence type="ECO:0000259" key="9">
    <source>
        <dbReference type="PROSITE" id="PS51722"/>
    </source>
</evidence>
<dbReference type="SMART" id="SM00889">
    <property type="entry name" value="EFG_IV"/>
    <property type="match status" value="1"/>
</dbReference>
<evidence type="ECO:0000256" key="6">
    <source>
        <dbReference type="ARBA" id="ARBA00023134"/>
    </source>
</evidence>
<evidence type="ECO:0000256" key="1">
    <source>
        <dbReference type="ARBA" id="ARBA00005870"/>
    </source>
</evidence>
<dbReference type="Pfam" id="PF03764">
    <property type="entry name" value="EFG_IV"/>
    <property type="match status" value="1"/>
</dbReference>
<dbReference type="InterPro" id="IPR005517">
    <property type="entry name" value="Transl_elong_EFG/EF2_IV"/>
</dbReference>
<dbReference type="NCBIfam" id="NF009381">
    <property type="entry name" value="PRK12740.1-5"/>
    <property type="match status" value="1"/>
</dbReference>
<dbReference type="Gene3D" id="3.40.50.300">
    <property type="entry name" value="P-loop containing nucleotide triphosphate hydrolases"/>
    <property type="match status" value="1"/>
</dbReference>
<dbReference type="PANTHER" id="PTHR43261:SF1">
    <property type="entry name" value="RIBOSOME-RELEASING FACTOR 2, MITOCHONDRIAL"/>
    <property type="match status" value="1"/>
</dbReference>
<dbReference type="InterPro" id="IPR031157">
    <property type="entry name" value="G_TR_CS"/>
</dbReference>
<dbReference type="FunFam" id="3.40.50.300:FF:000029">
    <property type="entry name" value="Elongation factor G"/>
    <property type="match status" value="1"/>
</dbReference>
<comment type="function">
    <text evidence="7 8">Catalyzes the GTP-dependent ribosomal translocation step during translation elongation. During this step, the ribosome changes from the pre-translocational (PRE) to the post-translocational (POST) state as the newly formed A-site-bound peptidyl-tRNA and P-site-bound deacylated tRNA move to the P and E sites, respectively. Catalyzes the coordinated movement of the two tRNA molecules, the mRNA and conformational changes in the ribosome.</text>
</comment>
<keyword evidence="8" id="KW-0963">Cytoplasm</keyword>
<dbReference type="AlphaFoldDB" id="A0A9D1NLY6"/>
<dbReference type="EMBL" id="DVOR01000012">
    <property type="protein sequence ID" value="HIV08556.1"/>
    <property type="molecule type" value="Genomic_DNA"/>
</dbReference>
<keyword evidence="6 8" id="KW-0342">GTP-binding</keyword>
<comment type="subcellular location">
    <subcellularLocation>
        <location evidence="8">Cytoplasm</location>
    </subcellularLocation>
</comment>
<dbReference type="Pfam" id="PF14492">
    <property type="entry name" value="EFG_III"/>
    <property type="match status" value="1"/>
</dbReference>
<dbReference type="NCBIfam" id="TIGR00484">
    <property type="entry name" value="EF-G"/>
    <property type="match status" value="1"/>
</dbReference>
<evidence type="ECO:0000256" key="3">
    <source>
        <dbReference type="ARBA" id="ARBA00022741"/>
    </source>
</evidence>
<dbReference type="InterPro" id="IPR000795">
    <property type="entry name" value="T_Tr_GTP-bd_dom"/>
</dbReference>
<feature type="binding site" evidence="8">
    <location>
        <begin position="17"/>
        <end position="24"/>
    </location>
    <ligand>
        <name>GTP</name>
        <dbReference type="ChEBI" id="CHEBI:37565"/>
    </ligand>
</feature>
<protein>
    <recommendedName>
        <fullName evidence="2 8">Elongation factor G</fullName>
        <shortName evidence="8">EF-G</shortName>
    </recommendedName>
</protein>
<dbReference type="Gene3D" id="2.40.30.10">
    <property type="entry name" value="Translation factors"/>
    <property type="match status" value="1"/>
</dbReference>
<dbReference type="SUPFAM" id="SSF50447">
    <property type="entry name" value="Translation proteins"/>
    <property type="match status" value="1"/>
</dbReference>
<dbReference type="InterPro" id="IPR047872">
    <property type="entry name" value="EFG_IV"/>
</dbReference>
<evidence type="ECO:0000256" key="5">
    <source>
        <dbReference type="ARBA" id="ARBA00022917"/>
    </source>
</evidence>
<dbReference type="PRINTS" id="PR00315">
    <property type="entry name" value="ELONGATNFCT"/>
</dbReference>
<dbReference type="Gene3D" id="3.30.70.240">
    <property type="match status" value="1"/>
</dbReference>
<dbReference type="InterPro" id="IPR014721">
    <property type="entry name" value="Ribsml_uS5_D2-typ_fold_subgr"/>
</dbReference>
<dbReference type="InterPro" id="IPR020568">
    <property type="entry name" value="Ribosomal_Su5_D2-typ_SF"/>
</dbReference>
<dbReference type="InterPro" id="IPR027417">
    <property type="entry name" value="P-loop_NTPase"/>
</dbReference>
<dbReference type="FunFam" id="3.30.70.870:FF:000001">
    <property type="entry name" value="Elongation factor G"/>
    <property type="match status" value="1"/>
</dbReference>
<dbReference type="InterPro" id="IPR000640">
    <property type="entry name" value="EFG_V-like"/>
</dbReference>
<dbReference type="InterPro" id="IPR053905">
    <property type="entry name" value="EF-G-like_DII"/>
</dbReference>
<dbReference type="FunFam" id="2.40.30.10:FF:000006">
    <property type="entry name" value="Elongation factor G"/>
    <property type="match status" value="1"/>
</dbReference>
<gene>
    <name evidence="8 10" type="primary">fusA</name>
    <name evidence="10" type="ORF">IAC79_00375</name>
</gene>
<dbReference type="InterPro" id="IPR009000">
    <property type="entry name" value="Transl_B-barrel_sf"/>
</dbReference>
<feature type="binding site" evidence="8">
    <location>
        <begin position="81"/>
        <end position="85"/>
    </location>
    <ligand>
        <name>GTP</name>
        <dbReference type="ChEBI" id="CHEBI:37565"/>
    </ligand>
</feature>
<dbReference type="PROSITE" id="PS51722">
    <property type="entry name" value="G_TR_2"/>
    <property type="match status" value="1"/>
</dbReference>
<dbReference type="Proteomes" id="UP000886845">
    <property type="component" value="Unassembled WGS sequence"/>
</dbReference>
<keyword evidence="4 8" id="KW-0251">Elongation factor</keyword>
<dbReference type="FunFam" id="3.30.230.10:FF:000003">
    <property type="entry name" value="Elongation factor G"/>
    <property type="match status" value="1"/>
</dbReference>
<dbReference type="PANTHER" id="PTHR43261">
    <property type="entry name" value="TRANSLATION ELONGATION FACTOR G-RELATED"/>
    <property type="match status" value="1"/>
</dbReference>
<dbReference type="CDD" id="cd01434">
    <property type="entry name" value="EFG_mtEFG1_IV"/>
    <property type="match status" value="1"/>
</dbReference>
<dbReference type="FunFam" id="3.30.70.240:FF:000001">
    <property type="entry name" value="Elongation factor G"/>
    <property type="match status" value="1"/>
</dbReference>
<dbReference type="CDD" id="cd01886">
    <property type="entry name" value="EF-G"/>
    <property type="match status" value="1"/>
</dbReference>